<reference evidence="7" key="2">
    <citation type="submission" date="2024-04" db="EMBL/GenBank/DDBJ databases">
        <authorList>
            <person name="Chen Y."/>
            <person name="Shah S."/>
            <person name="Dougan E. K."/>
            <person name="Thang M."/>
            <person name="Chan C."/>
        </authorList>
    </citation>
    <scope>NUCLEOTIDE SEQUENCE [LARGE SCALE GENOMIC DNA]</scope>
</reference>
<keyword evidence="9" id="KW-1185">Reference proteome</keyword>
<dbReference type="InterPro" id="IPR000571">
    <property type="entry name" value="Znf_CCCH"/>
</dbReference>
<dbReference type="GO" id="GO:0008270">
    <property type="term" value="F:zinc ion binding"/>
    <property type="evidence" value="ECO:0007669"/>
    <property type="project" value="UniProtKB-KW"/>
</dbReference>
<evidence type="ECO:0000313" key="7">
    <source>
        <dbReference type="EMBL" id="CAL1170418.1"/>
    </source>
</evidence>
<evidence type="ECO:0000259" key="5">
    <source>
        <dbReference type="PROSITE" id="PS50103"/>
    </source>
</evidence>
<dbReference type="EMBL" id="CAMXCT030006617">
    <property type="protein sequence ID" value="CAL4804355.1"/>
    <property type="molecule type" value="Genomic_DNA"/>
</dbReference>
<organism evidence="6">
    <name type="scientific">Cladocopium goreaui</name>
    <dbReference type="NCBI Taxonomy" id="2562237"/>
    <lineage>
        <taxon>Eukaryota</taxon>
        <taxon>Sar</taxon>
        <taxon>Alveolata</taxon>
        <taxon>Dinophyceae</taxon>
        <taxon>Suessiales</taxon>
        <taxon>Symbiodiniaceae</taxon>
        <taxon>Cladocopium</taxon>
    </lineage>
</organism>
<dbReference type="OrthoDB" id="413073at2759"/>
<keyword evidence="1 4" id="KW-0479">Metal-binding</keyword>
<dbReference type="GO" id="GO:0006508">
    <property type="term" value="P:proteolysis"/>
    <property type="evidence" value="ECO:0007669"/>
    <property type="project" value="InterPro"/>
</dbReference>
<feature type="zinc finger region" description="C3H1-type" evidence="4">
    <location>
        <begin position="6"/>
        <end position="33"/>
    </location>
</feature>
<dbReference type="GO" id="GO:0004197">
    <property type="term" value="F:cysteine-type endopeptidase activity"/>
    <property type="evidence" value="ECO:0007669"/>
    <property type="project" value="InterPro"/>
</dbReference>
<feature type="zinc finger region" description="C3H1-type" evidence="4">
    <location>
        <begin position="41"/>
        <end position="68"/>
    </location>
</feature>
<dbReference type="Pfam" id="PF00656">
    <property type="entry name" value="Peptidase_C14"/>
    <property type="match status" value="1"/>
</dbReference>
<proteinExistence type="predicted"/>
<dbReference type="InterPro" id="IPR036855">
    <property type="entry name" value="Znf_CCCH_sf"/>
</dbReference>
<keyword evidence="3 4" id="KW-0862">Zinc</keyword>
<gene>
    <name evidence="6" type="ORF">C1SCF055_LOCUS41720</name>
</gene>
<feature type="domain" description="C3H1-type" evidence="5">
    <location>
        <begin position="41"/>
        <end position="68"/>
    </location>
</feature>
<evidence type="ECO:0000256" key="3">
    <source>
        <dbReference type="ARBA" id="ARBA00022833"/>
    </source>
</evidence>
<name>A0A9P1DXZ4_9DINO</name>
<dbReference type="Gene3D" id="3.30.1370.210">
    <property type="match status" value="1"/>
</dbReference>
<evidence type="ECO:0000313" key="6">
    <source>
        <dbReference type="EMBL" id="CAI4017043.1"/>
    </source>
</evidence>
<evidence type="ECO:0000256" key="1">
    <source>
        <dbReference type="ARBA" id="ARBA00022723"/>
    </source>
</evidence>
<dbReference type="AlphaFoldDB" id="A0A9P1DXZ4"/>
<dbReference type="Proteomes" id="UP001152797">
    <property type="component" value="Unassembled WGS sequence"/>
</dbReference>
<dbReference type="PROSITE" id="PS50103">
    <property type="entry name" value="ZF_C3H1"/>
    <property type="match status" value="2"/>
</dbReference>
<comment type="caution">
    <text evidence="6">The sequence shown here is derived from an EMBL/GenBank/DDBJ whole genome shotgun (WGS) entry which is preliminary data.</text>
</comment>
<feature type="domain" description="C3H1-type" evidence="5">
    <location>
        <begin position="6"/>
        <end position="33"/>
    </location>
</feature>
<dbReference type="SMART" id="SM00356">
    <property type="entry name" value="ZnF_C3H1"/>
    <property type="match status" value="2"/>
</dbReference>
<dbReference type="SUPFAM" id="SSF90229">
    <property type="entry name" value="CCCH zinc finger"/>
    <property type="match status" value="1"/>
</dbReference>
<evidence type="ECO:0000256" key="2">
    <source>
        <dbReference type="ARBA" id="ARBA00022771"/>
    </source>
</evidence>
<evidence type="ECO:0000313" key="8">
    <source>
        <dbReference type="EMBL" id="CAL4804355.1"/>
    </source>
</evidence>
<sequence>MRTQVFEKTKMCKFHILGACAKGASCRFAHFPSELNNLPDLACTKLCKALIATGLCDNPECRYAHSQEELRPMPFGQAVVYGAPGAEREKEKRTGPQLTVGALIQPVGQVVPVAPRNPAPPAPGMHMQTALHRQPPMMGQESAYRTDFSRWESMAQEDVASVASDGYRQLGLLGVRNTTPPRMPKVSSAAARLCTMGQDTEEPVEALRMPSANEPNLDDVLQEAKEVAAAAKESGLFDKVYELIGQEATAENIRSKLSDAVRDLRDNSLLVVFYAGHGYFESGFTWIKTAEAPIALQKEVFEHVKQLRQNDGTTRRNSLDFGFVFSCCRIADPDGLQQDRDTSPPDYKDLAGDTIIELHACQPGSCVVDSVLLGFALAYYLRKKPADFESMLQSVSTDVRYLSIDRIQPYTKKVESNHTIVLHSGKTDSQNPIMGEAELRHFKDAFLLSNHIFEAIQQEMKAADPMRSYENVRGELAEMARLIAGMGKQVTNLQIQLSVLCQWPLSEMNATLEIWMREPQLSEYLAACDRDIQNWQLIPSTPREAFYSALRKVSSGGLRDLHSPAMCARVKCVKKFLGLFVSSISVLFPGEVEESSEQSSDVDGCSHDPEVHQTHLRIPDADAADFSERERAAVLDALYDMLNDMGIGNDAAFSILSGSLWIVISTSAPLADKQRSGLVAALNMYVKKCKSGKNGPTSACAWMFAKTVQLTNGALVPISVFNRVRLARDLQKKLQKRPTADASWSTWLDANGIKAIATAVYNSNEGRSVISERQVRLFHHGQELQGRELLRSAGDIQITVEKMWEELTWSAALEETMQKISQRQDAKEMPWARSKSFQDFALAVFGICSSPDAVLSQLCIQGLQDVLQSDKFMDSCTNPLALLTEVLSYLLANDPDMAEPIEPMKEMPEMPPATQDPLEDDMAESKEELPPIRNPLEALECPALKELHAQLASFPLTQDSLLKAVIAFPSMIHLPIFPDFLNVLEALTRPVTTRGPSGGSSLQDEVDQEVAVMLKALPANIERLGCENALADFIAEWR</sequence>
<reference evidence="6" key="1">
    <citation type="submission" date="2022-10" db="EMBL/GenBank/DDBJ databases">
        <authorList>
            <person name="Chen Y."/>
            <person name="Dougan E. K."/>
            <person name="Chan C."/>
            <person name="Rhodes N."/>
            <person name="Thang M."/>
        </authorList>
    </citation>
    <scope>NUCLEOTIDE SEQUENCE</scope>
</reference>
<dbReference type="EMBL" id="CAMXCT020006617">
    <property type="protein sequence ID" value="CAL1170418.1"/>
    <property type="molecule type" value="Genomic_DNA"/>
</dbReference>
<evidence type="ECO:0000256" key="4">
    <source>
        <dbReference type="PROSITE-ProRule" id="PRU00723"/>
    </source>
</evidence>
<dbReference type="EMBL" id="CAMXCT010006617">
    <property type="protein sequence ID" value="CAI4017043.1"/>
    <property type="molecule type" value="Genomic_DNA"/>
</dbReference>
<dbReference type="Gene3D" id="3.40.50.1460">
    <property type="match status" value="1"/>
</dbReference>
<evidence type="ECO:0000313" key="9">
    <source>
        <dbReference type="Proteomes" id="UP001152797"/>
    </source>
</evidence>
<protein>
    <submittedName>
        <fullName evidence="8">Pentatricopeptide repeat-containing protein, chloroplastic</fullName>
    </submittedName>
</protein>
<accession>A0A9P1DXZ4</accession>
<dbReference type="InterPro" id="IPR011600">
    <property type="entry name" value="Pept_C14_caspase"/>
</dbReference>
<keyword evidence="2 4" id="KW-0863">Zinc-finger</keyword>